<evidence type="ECO:0000313" key="2">
    <source>
        <dbReference type="Proteomes" id="UP000008986"/>
    </source>
</evidence>
<dbReference type="KEGG" id="vg:8684079"/>
<accession>C9DGA2</accession>
<sequence length="122" mass="14191">MKEDVINIKLEARIRKVLILYEELMDMAREGSIAPGAIKVKSMRAGSFLMEMVGSSREQDKMWSDLIEIWCLQNSRRKEWDGDHPFNASRQEAIAEHQGGTLHLNKLYESFIDWAIRYLHAP</sequence>
<dbReference type="GeneID" id="8684079"/>
<reference evidence="2" key="1">
    <citation type="submission" date="2009-07" db="EMBL/GenBank/DDBJ databases">
        <authorList>
            <person name="Kropinski A.M."/>
            <person name="Villegas A."/>
            <person name="Lingohr E.J."/>
        </authorList>
    </citation>
    <scope>NUCLEOTIDE SEQUENCE [LARGE SCALE GENOMIC DNA]</scope>
</reference>
<dbReference type="RefSeq" id="YP_003358985.1">
    <property type="nucleotide sequence ID" value="NC_013697.1"/>
</dbReference>
<organismHost>
    <name type="scientific">Delftia acidovorans</name>
    <name type="common">Pseudomonas acidovorans</name>
    <name type="synonym">Comamonas acidovorans</name>
    <dbReference type="NCBI Taxonomy" id="80866"/>
</organismHost>
<name>C9DGA2_BPW14</name>
<keyword evidence="2" id="KW-1185">Reference proteome</keyword>
<protein>
    <submittedName>
        <fullName evidence="1">Uncharacterized protein</fullName>
    </submittedName>
</protein>
<proteinExistence type="predicted"/>
<organism evidence="1 2">
    <name type="scientific">Delftia phage PhiW-14</name>
    <name type="common">Deftia acidovorans bacteriophage phiW-14</name>
    <dbReference type="NCBI Taxonomy" id="665032"/>
    <lineage>
        <taxon>Viruses</taxon>
        <taxon>Duplodnaviria</taxon>
        <taxon>Heunggongvirae</taxon>
        <taxon>Uroviricota</taxon>
        <taxon>Caudoviricetes</taxon>
        <taxon>Ionavirus</taxon>
        <taxon>Ionavirus W14</taxon>
    </lineage>
</organism>
<dbReference type="Proteomes" id="UP000008986">
    <property type="component" value="Segment"/>
</dbReference>
<gene>
    <name evidence="1" type="primary">131</name>
</gene>
<evidence type="ECO:0000313" key="1">
    <source>
        <dbReference type="EMBL" id="ACV50153.1"/>
    </source>
</evidence>
<dbReference type="EMBL" id="GQ357915">
    <property type="protein sequence ID" value="ACV50153.1"/>
    <property type="molecule type" value="Genomic_DNA"/>
</dbReference>